<feature type="compositionally biased region" description="Pro residues" evidence="1">
    <location>
        <begin position="52"/>
        <end position="80"/>
    </location>
</feature>
<name>A0A835YF24_9CHLO</name>
<evidence type="ECO:0000256" key="1">
    <source>
        <dbReference type="SAM" id="MobiDB-lite"/>
    </source>
</evidence>
<protein>
    <submittedName>
        <fullName evidence="2">Uncharacterized protein</fullName>
    </submittedName>
</protein>
<evidence type="ECO:0000313" key="3">
    <source>
        <dbReference type="Proteomes" id="UP000612055"/>
    </source>
</evidence>
<gene>
    <name evidence="2" type="ORF">HYH03_005653</name>
</gene>
<keyword evidence="3" id="KW-1185">Reference proteome</keyword>
<feature type="region of interest" description="Disordered" evidence="1">
    <location>
        <begin position="40"/>
        <end position="82"/>
    </location>
</feature>
<organism evidence="2 3">
    <name type="scientific">Edaphochlamys debaryana</name>
    <dbReference type="NCBI Taxonomy" id="47281"/>
    <lineage>
        <taxon>Eukaryota</taxon>
        <taxon>Viridiplantae</taxon>
        <taxon>Chlorophyta</taxon>
        <taxon>core chlorophytes</taxon>
        <taxon>Chlorophyceae</taxon>
        <taxon>CS clade</taxon>
        <taxon>Chlamydomonadales</taxon>
        <taxon>Chlamydomonadales incertae sedis</taxon>
        <taxon>Edaphochlamys</taxon>
    </lineage>
</organism>
<proteinExistence type="predicted"/>
<comment type="caution">
    <text evidence="2">The sequence shown here is derived from an EMBL/GenBank/DDBJ whole genome shotgun (WGS) entry which is preliminary data.</text>
</comment>
<accession>A0A835YF24</accession>
<reference evidence="2" key="1">
    <citation type="journal article" date="2020" name="bioRxiv">
        <title>Comparative genomics of Chlamydomonas.</title>
        <authorList>
            <person name="Craig R.J."/>
            <person name="Hasan A.R."/>
            <person name="Ness R.W."/>
            <person name="Keightley P.D."/>
        </authorList>
    </citation>
    <scope>NUCLEOTIDE SEQUENCE</scope>
    <source>
        <strain evidence="2">CCAP 11/70</strain>
    </source>
</reference>
<dbReference type="OrthoDB" id="547141at2759"/>
<evidence type="ECO:0000313" key="2">
    <source>
        <dbReference type="EMBL" id="KAG2496429.1"/>
    </source>
</evidence>
<dbReference type="EMBL" id="JAEHOE010000019">
    <property type="protein sequence ID" value="KAG2496429.1"/>
    <property type="molecule type" value="Genomic_DNA"/>
</dbReference>
<dbReference type="Proteomes" id="UP000612055">
    <property type="component" value="Unassembled WGS sequence"/>
</dbReference>
<sequence>MLLCGTRATLGIRVLDGGRASEVELMTESRQGRHLLQEASSLPPTYGSDPSPSVPLPPSTFPPSPTPSPSQPTSPAPPTTAPTCALGEPFRCLTINATSGSPLDAFVLTATEFRAASADYPDVVFEFGVLEDAGNWVRQAYSLHPSTVISGLKAGFVRLYACARAAAVPTGEPIGPRTCAHLVVNITAQAEQASALLSKATEALLAGPINSTARMVEVAQTLSTALSLDPEAAGTVTARVLASNLLTQLVGSAPAANASSSATLAVLTGVAALWSVVTPASRTDSLASVTTLSESLATQQLAAEDCAAVVTLYSAMVDGAKADVLAAANGTANATAAAETARDVLAAVTRGAAALTRGLLNGATADGAPVTLATATLSALVQRATAALASAGVNATLSQPGAQSGYRRHLLSAPSPVTVALNTSAGALCAADAFCAQYGLGLTLTILADSSLLLASMGGSAAALAVRLPGYQAGMQVSLVSPIVRIAAPGLPAAAVGTLGLVAFAIPVNASALVPSALRAVVRLQDFAVAAVDPSAGITAAASTTRTLPAAASAAADVVSGDSSAMGDFVVLQYGSGTAVPNSGNSTDNNGAATTRVPSSLLTSTLAGIVTLALAVLAA</sequence>
<dbReference type="AlphaFoldDB" id="A0A835YF24"/>